<reference evidence="1" key="1">
    <citation type="journal article" date="2012" name="Proc. Natl. Acad. Sci. U.S.A.">
        <title>Antigenic diversity is generated by distinct evolutionary mechanisms in African trypanosome species.</title>
        <authorList>
            <person name="Jackson A.P."/>
            <person name="Berry A."/>
            <person name="Aslett M."/>
            <person name="Allison H.C."/>
            <person name="Burton P."/>
            <person name="Vavrova-Anderson J."/>
            <person name="Brown R."/>
            <person name="Browne H."/>
            <person name="Corton N."/>
            <person name="Hauser H."/>
            <person name="Gamble J."/>
            <person name="Gilderthorp R."/>
            <person name="Marcello L."/>
            <person name="McQuillan J."/>
            <person name="Otto T.D."/>
            <person name="Quail M.A."/>
            <person name="Sanders M.J."/>
            <person name="van Tonder A."/>
            <person name="Ginger M.L."/>
            <person name="Field M.C."/>
            <person name="Barry J.D."/>
            <person name="Hertz-Fowler C."/>
            <person name="Berriman M."/>
        </authorList>
    </citation>
    <scope>NUCLEOTIDE SEQUENCE</scope>
    <source>
        <strain evidence="1">Y486</strain>
    </source>
</reference>
<sequence>MPCSKKKMEQKYTQMARKKTIVIGQKYIFGVCTWKVWSHFELLWKTFIGSHFHTLDDFSSLHTHEKTDTALEPQAHQHMSKSPCTAPVRRQCNTPTSSKEMALVQANCTCASRAV</sequence>
<proteinExistence type="predicted"/>
<evidence type="ECO:0000313" key="1">
    <source>
        <dbReference type="EMBL" id="CCC50492.1"/>
    </source>
</evidence>
<dbReference type="AlphaFoldDB" id="G0U2I9"/>
<accession>G0U2I9</accession>
<dbReference type="EMBL" id="HE573025">
    <property type="protein sequence ID" value="CCC50492.1"/>
    <property type="molecule type" value="Genomic_DNA"/>
</dbReference>
<gene>
    <name evidence="1" type="ORF">TVY486_0903130</name>
</gene>
<protein>
    <submittedName>
        <fullName evidence="1">Uncharacterized protein</fullName>
    </submittedName>
</protein>
<organism evidence="1">
    <name type="scientific">Trypanosoma vivax (strain Y486)</name>
    <dbReference type="NCBI Taxonomy" id="1055687"/>
    <lineage>
        <taxon>Eukaryota</taxon>
        <taxon>Discoba</taxon>
        <taxon>Euglenozoa</taxon>
        <taxon>Kinetoplastea</taxon>
        <taxon>Metakinetoplastina</taxon>
        <taxon>Trypanosomatida</taxon>
        <taxon>Trypanosomatidae</taxon>
        <taxon>Trypanosoma</taxon>
        <taxon>Duttonella</taxon>
    </lineage>
</organism>
<name>G0U2I9_TRYVY</name>